<reference evidence="4 5" key="1">
    <citation type="journal article" date="2019" name="Fungal Biol. Biotechnol.">
        <title>Draft genome sequence of fastidious pathogen Ceratobasidium theobromae, which causes vascular-streak dieback in Theobroma cacao.</title>
        <authorList>
            <person name="Ali S.S."/>
            <person name="Asman A."/>
            <person name="Shao J."/>
            <person name="Firmansyah A.P."/>
            <person name="Susilo A.W."/>
            <person name="Rosmana A."/>
            <person name="McMahon P."/>
            <person name="Junaid M."/>
            <person name="Guest D."/>
            <person name="Kheng T.Y."/>
            <person name="Meinhardt L.W."/>
            <person name="Bailey B.A."/>
        </authorList>
    </citation>
    <scope>NUCLEOTIDE SEQUENCE [LARGE SCALE GENOMIC DNA]</scope>
    <source>
        <strain evidence="4 5">CT2</strain>
    </source>
</reference>
<dbReference type="InterPro" id="IPR036389">
    <property type="entry name" value="RNase_III_sf"/>
</dbReference>
<evidence type="ECO:0000256" key="1">
    <source>
        <dbReference type="ARBA" id="ARBA00022884"/>
    </source>
</evidence>
<evidence type="ECO:0000313" key="4">
    <source>
        <dbReference type="EMBL" id="KAB5592453.1"/>
    </source>
</evidence>
<organism evidence="4 5">
    <name type="scientific">Ceratobasidium theobromae</name>
    <dbReference type="NCBI Taxonomy" id="1582974"/>
    <lineage>
        <taxon>Eukaryota</taxon>
        <taxon>Fungi</taxon>
        <taxon>Dikarya</taxon>
        <taxon>Basidiomycota</taxon>
        <taxon>Agaricomycotina</taxon>
        <taxon>Agaricomycetes</taxon>
        <taxon>Cantharellales</taxon>
        <taxon>Ceratobasidiaceae</taxon>
        <taxon>Ceratobasidium</taxon>
    </lineage>
</organism>
<dbReference type="GO" id="GO:0004525">
    <property type="term" value="F:ribonuclease III activity"/>
    <property type="evidence" value="ECO:0007669"/>
    <property type="project" value="InterPro"/>
</dbReference>
<evidence type="ECO:0000256" key="2">
    <source>
        <dbReference type="PROSITE-ProRule" id="PRU00266"/>
    </source>
</evidence>
<dbReference type="GO" id="GO:0003723">
    <property type="term" value="F:RNA binding"/>
    <property type="evidence" value="ECO:0007669"/>
    <property type="project" value="UniProtKB-UniRule"/>
</dbReference>
<keyword evidence="1 2" id="KW-0694">RNA-binding</keyword>
<keyword evidence="5" id="KW-1185">Reference proteome</keyword>
<dbReference type="Proteomes" id="UP000383932">
    <property type="component" value="Unassembled WGS sequence"/>
</dbReference>
<dbReference type="Gene3D" id="3.30.160.20">
    <property type="match status" value="1"/>
</dbReference>
<comment type="caution">
    <text evidence="4">The sequence shown here is derived from an EMBL/GenBank/DDBJ whole genome shotgun (WGS) entry which is preliminary data.</text>
</comment>
<dbReference type="InterPro" id="IPR014720">
    <property type="entry name" value="dsRBD_dom"/>
</dbReference>
<dbReference type="AlphaFoldDB" id="A0A5N5QLK4"/>
<sequence>MLPALPPIHSASLRKHAFTDISVFRLPSDADLDQVQNTDNDRLAFLGRAALDYALAGHDAGGLDEKLASCAYSYDIVRFLHVAWRPTDAPNSNSAVSRAEAARLMEAYVGALLLEAENEAMAFARDLVRSLFNLPSPPPLPLPVVPALHPTGSLHDLATRHGIQLAWQDSPEGPNHAHRWISVLTLRHIPSGRTWPSIARGTATSKKLARADAAARVLPVWDSLLIPHV</sequence>
<dbReference type="GO" id="GO:0006396">
    <property type="term" value="P:RNA processing"/>
    <property type="evidence" value="ECO:0007669"/>
    <property type="project" value="InterPro"/>
</dbReference>
<dbReference type="PROSITE" id="PS50137">
    <property type="entry name" value="DS_RBD"/>
    <property type="match status" value="1"/>
</dbReference>
<protein>
    <recommendedName>
        <fullName evidence="3">DRBM domain-containing protein</fullName>
    </recommendedName>
</protein>
<evidence type="ECO:0000313" key="5">
    <source>
        <dbReference type="Proteomes" id="UP000383932"/>
    </source>
</evidence>
<proteinExistence type="predicted"/>
<dbReference type="Gene3D" id="1.10.1520.10">
    <property type="entry name" value="Ribonuclease III domain"/>
    <property type="match status" value="1"/>
</dbReference>
<evidence type="ECO:0000259" key="3">
    <source>
        <dbReference type="PROSITE" id="PS50137"/>
    </source>
</evidence>
<accession>A0A5N5QLK4</accession>
<dbReference type="OrthoDB" id="3189397at2759"/>
<dbReference type="EMBL" id="SSOP01000064">
    <property type="protein sequence ID" value="KAB5592453.1"/>
    <property type="molecule type" value="Genomic_DNA"/>
</dbReference>
<feature type="domain" description="DRBM" evidence="3">
    <location>
        <begin position="149"/>
        <end position="223"/>
    </location>
</feature>
<gene>
    <name evidence="4" type="ORF">CTheo_4100</name>
</gene>
<name>A0A5N5QLK4_9AGAM</name>
<dbReference type="SUPFAM" id="SSF69065">
    <property type="entry name" value="RNase III domain-like"/>
    <property type="match status" value="1"/>
</dbReference>
<dbReference type="CDD" id="cd00048">
    <property type="entry name" value="DSRM_SF"/>
    <property type="match status" value="1"/>
</dbReference>
<dbReference type="SUPFAM" id="SSF54768">
    <property type="entry name" value="dsRNA-binding domain-like"/>
    <property type="match status" value="1"/>
</dbReference>